<comment type="caution">
    <text evidence="1">The sequence shown here is derived from an EMBL/GenBank/DDBJ whole genome shotgun (WGS) entry which is preliminary data.</text>
</comment>
<organism evidence="1">
    <name type="scientific">marine sediment metagenome</name>
    <dbReference type="NCBI Taxonomy" id="412755"/>
    <lineage>
        <taxon>unclassified sequences</taxon>
        <taxon>metagenomes</taxon>
        <taxon>ecological metagenomes</taxon>
    </lineage>
</organism>
<gene>
    <name evidence="1" type="ORF">LCGC14_2837360</name>
</gene>
<dbReference type="PANTHER" id="PTHR34874">
    <property type="entry name" value="PROTEIN YCHN"/>
    <property type="match status" value="1"/>
</dbReference>
<protein>
    <submittedName>
        <fullName evidence="1">Uncharacterized protein</fullName>
    </submittedName>
</protein>
<reference evidence="1" key="1">
    <citation type="journal article" date="2015" name="Nature">
        <title>Complex archaea that bridge the gap between prokaryotes and eukaryotes.</title>
        <authorList>
            <person name="Spang A."/>
            <person name="Saw J.H."/>
            <person name="Jorgensen S.L."/>
            <person name="Zaremba-Niedzwiedzka K."/>
            <person name="Martijn J."/>
            <person name="Lind A.E."/>
            <person name="van Eijk R."/>
            <person name="Schleper C."/>
            <person name="Guy L."/>
            <person name="Ettema T.J."/>
        </authorList>
    </citation>
    <scope>NUCLEOTIDE SEQUENCE</scope>
</reference>
<sequence>MFLINHYEKINKWYNFKIIGLDLKYLAQKMNEKMTELKKIFTIIIGDGAYTSERPYTMLRFAYTALLEEHKINIFLVEDGVFVGKKNQEPASYDNVGKWMKDVIEEGANVKACGVCMKARGISQDEFIDGIEKTTMNTLVEMCAEADNVLFS</sequence>
<dbReference type="InterPro" id="IPR027396">
    <property type="entry name" value="DsrEFH-like"/>
</dbReference>
<dbReference type="Pfam" id="PF02635">
    <property type="entry name" value="DsrE"/>
    <property type="match status" value="1"/>
</dbReference>
<dbReference type="InterPro" id="IPR003787">
    <property type="entry name" value="Sulphur_relay_DsrE/F-like"/>
</dbReference>
<dbReference type="EMBL" id="LAZR01054203">
    <property type="protein sequence ID" value="KKK79055.1"/>
    <property type="molecule type" value="Genomic_DNA"/>
</dbReference>
<name>A0A0F8YYW3_9ZZZZ</name>
<dbReference type="Gene3D" id="3.40.1260.10">
    <property type="entry name" value="DsrEFH-like"/>
    <property type="match status" value="1"/>
</dbReference>
<dbReference type="AlphaFoldDB" id="A0A0F8YYW3"/>
<evidence type="ECO:0000313" key="1">
    <source>
        <dbReference type="EMBL" id="KKK79055.1"/>
    </source>
</evidence>
<dbReference type="PANTHER" id="PTHR34874:SF1">
    <property type="entry name" value="PROTEIN YCHN"/>
    <property type="match status" value="1"/>
</dbReference>
<accession>A0A0F8YYW3</accession>
<dbReference type="GO" id="GO:0005829">
    <property type="term" value="C:cytosol"/>
    <property type="evidence" value="ECO:0007669"/>
    <property type="project" value="TreeGrafter"/>
</dbReference>
<proteinExistence type="predicted"/>
<dbReference type="SUPFAM" id="SSF75169">
    <property type="entry name" value="DsrEFH-like"/>
    <property type="match status" value="1"/>
</dbReference>